<name>A0A5N5TBY8_9CRUS</name>
<protein>
    <submittedName>
        <fullName evidence="7">Organic cation transporter protein</fullName>
    </submittedName>
</protein>
<accession>A0A5N5TBY8</accession>
<evidence type="ECO:0000313" key="7">
    <source>
        <dbReference type="EMBL" id="KAB7503767.1"/>
    </source>
</evidence>
<dbReference type="InterPro" id="IPR036259">
    <property type="entry name" value="MFS_trans_sf"/>
</dbReference>
<evidence type="ECO:0000256" key="5">
    <source>
        <dbReference type="SAM" id="Phobius"/>
    </source>
</evidence>
<dbReference type="OrthoDB" id="5141738at2759"/>
<feature type="transmembrane region" description="Helical" evidence="5">
    <location>
        <begin position="170"/>
        <end position="186"/>
    </location>
</feature>
<feature type="transmembrane region" description="Helical" evidence="5">
    <location>
        <begin position="227"/>
        <end position="245"/>
    </location>
</feature>
<keyword evidence="3 5" id="KW-1133">Transmembrane helix</keyword>
<evidence type="ECO:0000256" key="1">
    <source>
        <dbReference type="ARBA" id="ARBA00004141"/>
    </source>
</evidence>
<dbReference type="Pfam" id="PF00083">
    <property type="entry name" value="Sugar_tr"/>
    <property type="match status" value="1"/>
</dbReference>
<comment type="subcellular location">
    <subcellularLocation>
        <location evidence="1">Membrane</location>
        <topology evidence="1">Multi-pass membrane protein</topology>
    </subcellularLocation>
</comment>
<comment type="caution">
    <text evidence="7">The sequence shown here is derived from an EMBL/GenBank/DDBJ whole genome shotgun (WGS) entry which is preliminary data.</text>
</comment>
<proteinExistence type="predicted"/>
<keyword evidence="2 5" id="KW-0812">Transmembrane</keyword>
<evidence type="ECO:0000256" key="2">
    <source>
        <dbReference type="ARBA" id="ARBA00022692"/>
    </source>
</evidence>
<evidence type="ECO:0000313" key="8">
    <source>
        <dbReference type="Proteomes" id="UP000326759"/>
    </source>
</evidence>
<dbReference type="PANTHER" id="PTHR24064">
    <property type="entry name" value="SOLUTE CARRIER FAMILY 22 MEMBER"/>
    <property type="match status" value="1"/>
</dbReference>
<dbReference type="GO" id="GO:0016020">
    <property type="term" value="C:membrane"/>
    <property type="evidence" value="ECO:0007669"/>
    <property type="project" value="UniProtKB-SubCell"/>
</dbReference>
<feature type="domain" description="Major facilitator superfamily (MFS) profile" evidence="6">
    <location>
        <begin position="1"/>
        <end position="340"/>
    </location>
</feature>
<dbReference type="Proteomes" id="UP000326759">
    <property type="component" value="Unassembled WGS sequence"/>
</dbReference>
<reference evidence="7 8" key="1">
    <citation type="journal article" date="2019" name="PLoS Biol.">
        <title>Sex chromosomes control vertical transmission of feminizing Wolbachia symbionts in an isopod.</title>
        <authorList>
            <person name="Becking T."/>
            <person name="Chebbi M.A."/>
            <person name="Giraud I."/>
            <person name="Moumen B."/>
            <person name="Laverre T."/>
            <person name="Caubet Y."/>
            <person name="Peccoud J."/>
            <person name="Gilbert C."/>
            <person name="Cordaux R."/>
        </authorList>
    </citation>
    <scope>NUCLEOTIDE SEQUENCE [LARGE SCALE GENOMIC DNA]</scope>
    <source>
        <strain evidence="7">ANa2</strain>
        <tissue evidence="7">Whole body excluding digestive tract and cuticle</tissue>
    </source>
</reference>
<keyword evidence="8" id="KW-1185">Reference proteome</keyword>
<feature type="transmembrane region" description="Helical" evidence="5">
    <location>
        <begin position="198"/>
        <end position="220"/>
    </location>
</feature>
<dbReference type="InterPro" id="IPR005828">
    <property type="entry name" value="MFS_sugar_transport-like"/>
</dbReference>
<dbReference type="AlphaFoldDB" id="A0A5N5TBY8"/>
<dbReference type="EMBL" id="SEYY01004469">
    <property type="protein sequence ID" value="KAB7503767.1"/>
    <property type="molecule type" value="Genomic_DNA"/>
</dbReference>
<dbReference type="InterPro" id="IPR020846">
    <property type="entry name" value="MFS_dom"/>
</dbReference>
<evidence type="ECO:0000256" key="3">
    <source>
        <dbReference type="ARBA" id="ARBA00022989"/>
    </source>
</evidence>
<dbReference type="SUPFAM" id="SSF103473">
    <property type="entry name" value="MFS general substrate transporter"/>
    <property type="match status" value="1"/>
</dbReference>
<dbReference type="PROSITE" id="PS50850">
    <property type="entry name" value="MFS"/>
    <property type="match status" value="1"/>
</dbReference>
<evidence type="ECO:0000256" key="4">
    <source>
        <dbReference type="ARBA" id="ARBA00023136"/>
    </source>
</evidence>
<dbReference type="Gene3D" id="1.20.1250.20">
    <property type="entry name" value="MFS general substrate transporter like domains"/>
    <property type="match status" value="2"/>
</dbReference>
<gene>
    <name evidence="7" type="primary">Orct_6</name>
    <name evidence="7" type="ORF">Anas_04185</name>
</gene>
<organism evidence="7 8">
    <name type="scientific">Armadillidium nasatum</name>
    <dbReference type="NCBI Taxonomy" id="96803"/>
    <lineage>
        <taxon>Eukaryota</taxon>
        <taxon>Metazoa</taxon>
        <taxon>Ecdysozoa</taxon>
        <taxon>Arthropoda</taxon>
        <taxon>Crustacea</taxon>
        <taxon>Multicrustacea</taxon>
        <taxon>Malacostraca</taxon>
        <taxon>Eumalacostraca</taxon>
        <taxon>Peracarida</taxon>
        <taxon>Isopoda</taxon>
        <taxon>Oniscidea</taxon>
        <taxon>Crinocheta</taxon>
        <taxon>Armadillidiidae</taxon>
        <taxon>Armadillidium</taxon>
    </lineage>
</organism>
<feature type="transmembrane region" description="Helical" evidence="5">
    <location>
        <begin position="319"/>
        <end position="336"/>
    </location>
</feature>
<dbReference type="GO" id="GO:0022857">
    <property type="term" value="F:transmembrane transporter activity"/>
    <property type="evidence" value="ECO:0007669"/>
    <property type="project" value="InterPro"/>
</dbReference>
<keyword evidence="4 5" id="KW-0472">Membrane</keyword>
<evidence type="ECO:0000259" key="6">
    <source>
        <dbReference type="PROSITE" id="PS50850"/>
    </source>
</evidence>
<sequence>MNDTFSSTITSDFELVCEDNYWRATFQTAYMIGNFFGSPLNGFISDKFGRRLTVTTGSVIFITSSILTAWMPDFTSLLSLRFFDESPRWLIIKGRFEKAYNVLEKAARWNKTSIPEKDKLMDIMKGIKENATDKKESEVIAKESIGDKVKKILLQIIILFRTPEIRKRTLLVYVDFIVASTVYYGLSLNSKNFAADPFIYMMLTGLMEVPAYTLTAPIVARFGRRTPTSVCYSLCGVTILILAFIPSDPAWLVITLAMIGKLCISSAYQILYLISSEIFPTEVRLQGLGTSNLVARIGAASSPFITDLLGASYPWAPSLVFGSAGMVAGVATLLLPETLNKPNA</sequence>